<keyword evidence="4" id="KW-0808">Transferase</keyword>
<gene>
    <name evidence="4" type="ORF">RchiOBHm_Chr4g0400701</name>
</gene>
<evidence type="ECO:0000256" key="1">
    <source>
        <dbReference type="ARBA" id="ARBA00023286"/>
    </source>
</evidence>
<name>A0A2P6QSY4_ROSCH</name>
<protein>
    <submittedName>
        <fullName evidence="4">Putative IQ motif, EF-hand binding, cGMP-dependent kinase</fullName>
    </submittedName>
</protein>
<organism evidence="4 5">
    <name type="scientific">Rosa chinensis</name>
    <name type="common">China rose</name>
    <dbReference type="NCBI Taxonomy" id="74649"/>
    <lineage>
        <taxon>Eukaryota</taxon>
        <taxon>Viridiplantae</taxon>
        <taxon>Streptophyta</taxon>
        <taxon>Embryophyta</taxon>
        <taxon>Tracheophyta</taxon>
        <taxon>Spermatophyta</taxon>
        <taxon>Magnoliopsida</taxon>
        <taxon>eudicotyledons</taxon>
        <taxon>Gunneridae</taxon>
        <taxon>Pentapetalae</taxon>
        <taxon>rosids</taxon>
        <taxon>fabids</taxon>
        <taxon>Rosales</taxon>
        <taxon>Rosaceae</taxon>
        <taxon>Rosoideae</taxon>
        <taxon>Rosoideae incertae sedis</taxon>
        <taxon>Rosa</taxon>
    </lineage>
</organism>
<dbReference type="SUPFAM" id="SSF51206">
    <property type="entry name" value="cAMP-binding domain-like"/>
    <property type="match status" value="1"/>
</dbReference>
<dbReference type="PANTHER" id="PTHR45651">
    <property type="entry name" value="CYCLIC NUCLEOTIDE-GATED ION CHANNEL 15-RELATED-RELATED"/>
    <property type="match status" value="1"/>
</dbReference>
<dbReference type="InterPro" id="IPR018490">
    <property type="entry name" value="cNMP-bd_dom_sf"/>
</dbReference>
<dbReference type="Gramene" id="PRQ37269">
    <property type="protein sequence ID" value="PRQ37269"/>
    <property type="gene ID" value="RchiOBHm_Chr4g0400701"/>
</dbReference>
<dbReference type="STRING" id="74649.A0A2P6QSY4"/>
<accession>A0A2P6QSY4</accession>
<dbReference type="InterPro" id="IPR000595">
    <property type="entry name" value="cNMP-bd_dom"/>
</dbReference>
<dbReference type="InterPro" id="IPR014710">
    <property type="entry name" value="RmlC-like_jellyroll"/>
</dbReference>
<dbReference type="Gene3D" id="2.60.120.10">
    <property type="entry name" value="Jelly Rolls"/>
    <property type="match status" value="1"/>
</dbReference>
<keyword evidence="1" id="KW-1071">Ligand-gated ion channel</keyword>
<dbReference type="CDD" id="cd00038">
    <property type="entry name" value="CAP_ED"/>
    <property type="match status" value="1"/>
</dbReference>
<keyword evidence="4" id="KW-0418">Kinase</keyword>
<dbReference type="Proteomes" id="UP000238479">
    <property type="component" value="Chromosome 4"/>
</dbReference>
<dbReference type="GO" id="GO:0016020">
    <property type="term" value="C:membrane"/>
    <property type="evidence" value="ECO:0007669"/>
    <property type="project" value="UniProtKB-SubCell"/>
</dbReference>
<keyword evidence="1" id="KW-0406">Ion transport</keyword>
<dbReference type="OMA" id="ITHGIAW"/>
<keyword evidence="1" id="KW-0813">Transport</keyword>
<dbReference type="PANTHER" id="PTHR45651:SF68">
    <property type="entry name" value="ION TRANSPORT DOMAIN-CONTAINING PROTEIN"/>
    <property type="match status" value="1"/>
</dbReference>
<reference evidence="4 5" key="1">
    <citation type="journal article" date="2018" name="Nat. Genet.">
        <title>The Rosa genome provides new insights in the design of modern roses.</title>
        <authorList>
            <person name="Bendahmane M."/>
        </authorList>
    </citation>
    <scope>NUCLEOTIDE SEQUENCE [LARGE SCALE GENOMIC DNA]</scope>
    <source>
        <strain evidence="5">cv. Old Blush</strain>
    </source>
</reference>
<sequence>MKPDIDLWLSKNDLSKLKTVTKSSKDLQTTNLKEKALKTVILENIHKLEENKDIDVQNIISILPIKYKKSVMRLLCLASLKKVPMLENLNEKMLKVICEHLKPVIYMEDSYIIQEGKPLGMTLFITHGIAWTYTVSNNVGAETSCGSSSNKWLKRGDYYGEELLKWAFKCPSYSDLPISTRTVMSQERVEAFALRASDLKSIVSKYWWHFTRELPQVELKQWENSATSSIQAAWRSHLARARHSNGWDKFTVGH</sequence>
<dbReference type="AlphaFoldDB" id="A0A2P6QSY4"/>
<keyword evidence="2" id="KW-0407">Ion channel</keyword>
<comment type="caution">
    <text evidence="4">The sequence shown here is derived from an EMBL/GenBank/DDBJ whole genome shotgun (WGS) entry which is preliminary data.</text>
</comment>
<feature type="domain" description="Cyclic nucleotide-binding" evidence="3">
    <location>
        <begin position="85"/>
        <end position="164"/>
    </location>
</feature>
<dbReference type="GO" id="GO:0034220">
    <property type="term" value="P:monoatomic ion transmembrane transport"/>
    <property type="evidence" value="ECO:0007669"/>
    <property type="project" value="UniProtKB-KW"/>
</dbReference>
<keyword evidence="5" id="KW-1185">Reference proteome</keyword>
<dbReference type="PROSITE" id="PS50096">
    <property type="entry name" value="IQ"/>
    <property type="match status" value="1"/>
</dbReference>
<dbReference type="PROSITE" id="PS50042">
    <property type="entry name" value="CNMP_BINDING_3"/>
    <property type="match status" value="1"/>
</dbReference>
<evidence type="ECO:0000259" key="3">
    <source>
        <dbReference type="PROSITE" id="PS50042"/>
    </source>
</evidence>
<evidence type="ECO:0000313" key="5">
    <source>
        <dbReference type="Proteomes" id="UP000238479"/>
    </source>
</evidence>
<evidence type="ECO:0000313" key="4">
    <source>
        <dbReference type="EMBL" id="PRQ37269.1"/>
    </source>
</evidence>
<dbReference type="GO" id="GO:0016301">
    <property type="term" value="F:kinase activity"/>
    <property type="evidence" value="ECO:0007669"/>
    <property type="project" value="UniProtKB-KW"/>
</dbReference>
<proteinExistence type="predicted"/>
<dbReference type="EMBL" id="PDCK01000042">
    <property type="protein sequence ID" value="PRQ37269.1"/>
    <property type="molecule type" value="Genomic_DNA"/>
</dbReference>
<evidence type="ECO:0000256" key="2">
    <source>
        <dbReference type="ARBA" id="ARBA00023303"/>
    </source>
</evidence>